<protein>
    <recommendedName>
        <fullName evidence="4">WxL domain-containing protein</fullName>
    </recommendedName>
</protein>
<accession>A0A6N8HVE7</accession>
<feature type="chain" id="PRO_5026780263" description="WxL domain-containing protein" evidence="1">
    <location>
        <begin position="29"/>
        <end position="196"/>
    </location>
</feature>
<name>A0A6N8HVE7_9FIRM</name>
<dbReference type="AlphaFoldDB" id="A0A6N8HVE7"/>
<feature type="signal peptide" evidence="1">
    <location>
        <begin position="1"/>
        <end position="28"/>
    </location>
</feature>
<dbReference type="RefSeq" id="WP_156989531.1">
    <property type="nucleotide sequence ID" value="NZ_VWXL01000007.1"/>
</dbReference>
<evidence type="ECO:0008006" key="4">
    <source>
        <dbReference type="Google" id="ProtNLM"/>
    </source>
</evidence>
<reference evidence="2 3" key="1">
    <citation type="submission" date="2019-09" db="EMBL/GenBank/DDBJ databases">
        <title>Genome sequence of Clostridium sp. EA1.</title>
        <authorList>
            <person name="Poehlein A."/>
            <person name="Bengelsdorf F.R."/>
            <person name="Daniel R."/>
        </authorList>
    </citation>
    <scope>NUCLEOTIDE SEQUENCE [LARGE SCALE GENOMIC DNA]</scope>
    <source>
        <strain evidence="2 3">EA1</strain>
    </source>
</reference>
<dbReference type="Proteomes" id="UP000469440">
    <property type="component" value="Unassembled WGS sequence"/>
</dbReference>
<dbReference type="OrthoDB" id="1843402at2"/>
<keyword evidence="3" id="KW-1185">Reference proteome</keyword>
<keyword evidence="1" id="KW-0732">Signal</keyword>
<evidence type="ECO:0000256" key="1">
    <source>
        <dbReference type="SAM" id="SignalP"/>
    </source>
</evidence>
<gene>
    <name evidence="2" type="ORF">CAFE_01760</name>
</gene>
<proteinExistence type="predicted"/>
<comment type="caution">
    <text evidence="2">The sequence shown here is derived from an EMBL/GenBank/DDBJ whole genome shotgun (WGS) entry which is preliminary data.</text>
</comment>
<evidence type="ECO:0000313" key="3">
    <source>
        <dbReference type="Proteomes" id="UP000469440"/>
    </source>
</evidence>
<organism evidence="2 3">
    <name type="scientific">Caproicibacter fermentans</name>
    <dbReference type="NCBI Taxonomy" id="2576756"/>
    <lineage>
        <taxon>Bacteria</taxon>
        <taxon>Bacillati</taxon>
        <taxon>Bacillota</taxon>
        <taxon>Clostridia</taxon>
        <taxon>Eubacteriales</taxon>
        <taxon>Acutalibacteraceae</taxon>
        <taxon>Caproicibacter</taxon>
    </lineage>
</organism>
<sequence>MKNRLRKILAGIVTFTVLGVSAAVPAFAADKTDTGTGSVTGNVTINGSISPLTISVTHPVNVAYAISPNAETFTAPDIAVTNNTKVAVIATVESLKAASGGSLTFTDVDPSAKAWRSLNLADSKKYIALGISAKANSGWNSGYSTTTHWAVNDSPLQVGTLNPNISGALSLTADYGLAFDGAYTANHQLVFQFQLA</sequence>
<dbReference type="EMBL" id="VWXL01000007">
    <property type="protein sequence ID" value="MVB09520.1"/>
    <property type="molecule type" value="Genomic_DNA"/>
</dbReference>
<evidence type="ECO:0000313" key="2">
    <source>
        <dbReference type="EMBL" id="MVB09520.1"/>
    </source>
</evidence>